<feature type="domain" description="BIG2" evidence="2">
    <location>
        <begin position="278"/>
        <end position="352"/>
    </location>
</feature>
<dbReference type="Pfam" id="PF02368">
    <property type="entry name" value="Big_2"/>
    <property type="match status" value="4"/>
</dbReference>
<protein>
    <submittedName>
        <fullName evidence="3">Bacterial Ig-like domain (Group 2)</fullName>
    </submittedName>
</protein>
<dbReference type="EMBL" id="UGTI01000001">
    <property type="protein sequence ID" value="SUB78702.1"/>
    <property type="molecule type" value="Genomic_DNA"/>
</dbReference>
<proteinExistence type="predicted"/>
<dbReference type="InterPro" id="IPR045197">
    <property type="entry name" value="NUP210-like"/>
</dbReference>
<feature type="chain" id="PRO_5016797483" evidence="1">
    <location>
        <begin position="21"/>
        <end position="614"/>
    </location>
</feature>
<reference evidence="3 4" key="1">
    <citation type="submission" date="2018-06" db="EMBL/GenBank/DDBJ databases">
        <authorList>
            <consortium name="Pathogen Informatics"/>
            <person name="Doyle S."/>
        </authorList>
    </citation>
    <scope>NUCLEOTIDE SEQUENCE [LARGE SCALE GENOMIC DNA]</scope>
    <source>
        <strain evidence="3 4">NCTC13100</strain>
    </source>
</reference>
<dbReference type="SMART" id="SM00635">
    <property type="entry name" value="BID_2"/>
    <property type="match status" value="4"/>
</dbReference>
<dbReference type="PANTHER" id="PTHR23019">
    <property type="entry name" value="NUCLEAR PORE MEMBRANE GLYCOPROTEIN GP210-RELATED"/>
    <property type="match status" value="1"/>
</dbReference>
<dbReference type="Gene3D" id="2.60.40.1080">
    <property type="match status" value="4"/>
</dbReference>
<evidence type="ECO:0000259" key="2">
    <source>
        <dbReference type="SMART" id="SM00635"/>
    </source>
</evidence>
<organism evidence="3 4">
    <name type="scientific">Porphyromonas macacae</name>
    <dbReference type="NCBI Taxonomy" id="28115"/>
    <lineage>
        <taxon>Bacteria</taxon>
        <taxon>Pseudomonadati</taxon>
        <taxon>Bacteroidota</taxon>
        <taxon>Bacteroidia</taxon>
        <taxon>Bacteroidales</taxon>
        <taxon>Porphyromonadaceae</taxon>
        <taxon>Porphyromonas</taxon>
    </lineage>
</organism>
<dbReference type="AlphaFoldDB" id="A0A379DKK0"/>
<evidence type="ECO:0000313" key="4">
    <source>
        <dbReference type="Proteomes" id="UP000254263"/>
    </source>
</evidence>
<feature type="domain" description="BIG2" evidence="2">
    <location>
        <begin position="30"/>
        <end position="106"/>
    </location>
</feature>
<feature type="domain" description="BIG2" evidence="2">
    <location>
        <begin position="195"/>
        <end position="269"/>
    </location>
</feature>
<dbReference type="RefSeq" id="WP_018359896.1">
    <property type="nucleotide sequence ID" value="NZ_UGTI01000001.1"/>
</dbReference>
<dbReference type="Proteomes" id="UP000254263">
    <property type="component" value="Unassembled WGS sequence"/>
</dbReference>
<dbReference type="PROSITE" id="PS51257">
    <property type="entry name" value="PROKAR_LIPOPROTEIN"/>
    <property type="match status" value="1"/>
</dbReference>
<dbReference type="SUPFAM" id="SSF49373">
    <property type="entry name" value="Invasin/intimin cell-adhesion fragments"/>
    <property type="match status" value="4"/>
</dbReference>
<sequence>MKSKLNSLSLLFLFTWVFIACSPKSDPDIPVEAVKLSNRTVTLVKGESATIKVDILPVNASDQTVEWSTDDKNIAEVSEGNIKAKKQGKTIIFAKSGGKTASCIVQVVEKKIPTQSITFNHDELKIIIGGKLNLDYTLVPVDATDRPVWSSSDESVATVADGEIKALSVGKTEIKVVSGTKSATCILHVKLGDAKVDELTISPKELKMEVGDVKLVEAEVKADRPDDVVITWTSSDEKTATVLNGRINAIAPGTAEIKAVAGEHAAVCKVQVVKKDYAVKQIEIAPANLKLIVEQTQVLAANVIPEDALADLEWKSSNEKVAIVSEFGQLTALSAGKTTITASAGGKTASCEVLVQNKISVENFKIEVTNIKPAAATISFTPPNDDMTYYCYGMSKARYDYTLQDPEIKKISDFDMAFWKAQGADQWKEAMRKELKKGSISLQLDEYSGITFDDTEYILYCYGLDSEGVMTTDIKTYSFKTLPKVKSDNQIKLEISEIFSDGFTGKVTTTNKDGYYITMQRARFVESYQNLKKEGKLVNGQDPIKYMLFICMSGDKQNKQSSIILRGDTEIDRYYFGRNKKPNTKYYIILVGYDEDHGFYTEPVYQNLTTLPRQ</sequence>
<accession>A0A379DKK0</accession>
<dbReference type="InterPro" id="IPR008964">
    <property type="entry name" value="Invasin/intimin_cell_adhesion"/>
</dbReference>
<gene>
    <name evidence="3" type="ORF">NCTC13100_01885</name>
</gene>
<feature type="domain" description="BIG2" evidence="2">
    <location>
        <begin position="113"/>
        <end position="186"/>
    </location>
</feature>
<dbReference type="PANTHER" id="PTHR23019:SF0">
    <property type="entry name" value="NUCLEAR PORE MEMBRANE GLYCOPROTEIN 210"/>
    <property type="match status" value="1"/>
</dbReference>
<dbReference type="InterPro" id="IPR003343">
    <property type="entry name" value="Big_2"/>
</dbReference>
<evidence type="ECO:0000313" key="3">
    <source>
        <dbReference type="EMBL" id="SUB78702.1"/>
    </source>
</evidence>
<evidence type="ECO:0000256" key="1">
    <source>
        <dbReference type="SAM" id="SignalP"/>
    </source>
</evidence>
<feature type="signal peptide" evidence="1">
    <location>
        <begin position="1"/>
        <end position="20"/>
    </location>
</feature>
<name>A0A379DKK0_9PORP</name>
<keyword evidence="1" id="KW-0732">Signal</keyword>